<feature type="domain" description="DUF7507" evidence="1">
    <location>
        <begin position="542"/>
        <end position="638"/>
    </location>
</feature>
<dbReference type="InterPro" id="IPR055354">
    <property type="entry name" value="DUF7507"/>
</dbReference>
<name>A0A1I4ZYN8_9FLAO</name>
<dbReference type="RefSeq" id="WP_139225588.1">
    <property type="nucleotide sequence ID" value="NZ_FOUT01000020.1"/>
</dbReference>
<evidence type="ECO:0000259" key="1">
    <source>
        <dbReference type="Pfam" id="PF24346"/>
    </source>
</evidence>
<dbReference type="InterPro" id="IPR026341">
    <property type="entry name" value="T9SS_type_B"/>
</dbReference>
<dbReference type="Proteomes" id="UP000182961">
    <property type="component" value="Unassembled WGS sequence"/>
</dbReference>
<keyword evidence="3" id="KW-1185">Reference proteome</keyword>
<dbReference type="SUPFAM" id="SSF49478">
    <property type="entry name" value="Cna protein B-type domain"/>
    <property type="match status" value="1"/>
</dbReference>
<feature type="domain" description="DUF7507" evidence="1">
    <location>
        <begin position="146"/>
        <end position="251"/>
    </location>
</feature>
<feature type="domain" description="DUF7507" evidence="1">
    <location>
        <begin position="278"/>
        <end position="383"/>
    </location>
</feature>
<dbReference type="InterPro" id="IPR047589">
    <property type="entry name" value="DUF11_rpt"/>
</dbReference>
<gene>
    <name evidence="2" type="ORF">SAMN05444143_1201</name>
</gene>
<dbReference type="NCBIfam" id="TIGR01451">
    <property type="entry name" value="B_ant_repeat"/>
    <property type="match status" value="2"/>
</dbReference>
<feature type="domain" description="DUF7507" evidence="1">
    <location>
        <begin position="14"/>
        <end position="119"/>
    </location>
</feature>
<feature type="domain" description="DUF7507" evidence="1">
    <location>
        <begin position="410"/>
        <end position="515"/>
    </location>
</feature>
<dbReference type="eggNOG" id="COG1361">
    <property type="taxonomic scope" value="Bacteria"/>
</dbReference>
<proteinExistence type="predicted"/>
<accession>A0A1I4ZYN8</accession>
<protein>
    <submittedName>
        <fullName evidence="2">Conserved repeat domain-containing protein/gliding motility-associated C-terminal domain-containing protein</fullName>
    </submittedName>
</protein>
<dbReference type="InterPro" id="IPR013783">
    <property type="entry name" value="Ig-like_fold"/>
</dbReference>
<organism evidence="2 3">
    <name type="scientific">Flavobacterium succinicans</name>
    <dbReference type="NCBI Taxonomy" id="29536"/>
    <lineage>
        <taxon>Bacteria</taxon>
        <taxon>Pseudomonadati</taxon>
        <taxon>Bacteroidota</taxon>
        <taxon>Flavobacteriia</taxon>
        <taxon>Flavobacteriales</taxon>
        <taxon>Flavobacteriaceae</taxon>
        <taxon>Flavobacterium</taxon>
    </lineage>
</organism>
<evidence type="ECO:0000313" key="3">
    <source>
        <dbReference type="Proteomes" id="UP000182961"/>
    </source>
</evidence>
<reference evidence="3" key="1">
    <citation type="submission" date="2016-10" db="EMBL/GenBank/DDBJ databases">
        <authorList>
            <person name="Varghese N."/>
            <person name="Submissions S."/>
        </authorList>
    </citation>
    <scope>NUCLEOTIDE SEQUENCE [LARGE SCALE GENOMIC DNA]</scope>
    <source>
        <strain evidence="3">DSM 4002</strain>
    </source>
</reference>
<dbReference type="eggNOG" id="COG2304">
    <property type="taxonomic scope" value="Bacteria"/>
</dbReference>
<dbReference type="NCBIfam" id="TIGR04131">
    <property type="entry name" value="Bac_Flav_CTERM"/>
    <property type="match status" value="1"/>
</dbReference>
<feature type="non-terminal residue" evidence="2">
    <location>
        <position position="1"/>
    </location>
</feature>
<dbReference type="EMBL" id="FOUT01000020">
    <property type="protein sequence ID" value="SFN55315.1"/>
    <property type="molecule type" value="Genomic_DNA"/>
</dbReference>
<dbReference type="SUPFAM" id="SSF117074">
    <property type="entry name" value="Hypothetical protein PA1324"/>
    <property type="match status" value="1"/>
</dbReference>
<dbReference type="Pfam" id="PF24346">
    <property type="entry name" value="DUF7507"/>
    <property type="match status" value="5"/>
</dbReference>
<sequence length="1654" mass="175633">PECTDCTITPLTQTPSINITKEGTYVDANNDGITNVGDVVSYNFVIKNTGNTTLTNITVTDNNATISGGPIATLAVGATDATTFSGSHIITQEDINTGYVYNLATATGKDPKGNPVTDTSSDPTPCTSCPVNPECTDCTITPLTQTPSINITKEGTYVDANNDGITNVGDVVTYNFVIKNTGNTTLTNITVTDNNATISGGPIATLAVGATDATTFSGSHIITQEDINTGYVYNLATATGKDPKENPVTDTSSDPTPCTSCPVNPECTDCTITPLTQTPSINITKEGTYVDANNDGITNVGDLVSYNFVIKNTGNTTLTNITVTDINATISGGTIATLAVGATDAITFSGSHIITQEDINTGYVYNLATATGKDPKGNPVTDTSSDPTPCTSCPVNPECTDCTITPLTQTPSINITKEGTYVDANNDGITNVGDLVSYNFVIKNTGNTTLTNITVTDNNATISGGPIATLAVGATDTTTFSGSHIITQEDINTGYVYNLATATGKDPKGNPVTDTSSDPTPCTSCPVNPECTDCTITPLTQTPSIDVIKIATSTSFNKVGDIVNYVITVKNTGNVILSNVNITDPLTGFSTIIENLNVGKILEYNQSYTIKQLDLDKGSVLNIASASGKDPKGNTISDEDSEIVNEKANTIDAIDDNIGTVVGVNQITPNVINVFTNDTLNTTAVNPSEVILTAVTSNPFLIMNPDGSIDVLPNAPVGTLTLTYQICEKLNTSNCDTAVVTVIIEAPSMTVSGESICVNDVPYFKYTTTANNFTPVNGLTITWKDSNNNIVSTMTNLPLNGQVLWPGAVIDANGNGTDWPGWILVNGKWMESSDGFENLRPTAIVALTLNPTETIVVSYPPSIPFCTSRPIFTIDAVNDTAETLDGFGGATNVVNVFTNDTLNTVTLNPNDVNLTLTIPDPTGSLVLNPDGSVDVNPNTPTGTYILTYQICEKADEGNCDTAVVTVNVEFSLPPAPPVPVFAQDDTAGPIDGANGKTNILNVLTNDFLGLASATLNNVSLSLVTPDPTGYMTMNTDGSIDIKDGTPAGTYILTYQICEKDKPSNCDTAIVTITVICRDQTKIAGIVINEGTKKPLANVPVTLIPQGTTTGSVQIRITNAEGYYNFTGMVPGDYLVQVQDANLNAAYQLYPTSSSLFFTTLENCKYQAHNFGFDKSNLPVLGDFVWYDVNNNGLQDEWFDANNDNVVTKNVPDANGSFDYSKWEWIDLNGDDSYKGILNVGELNAAGFGNAKSANVFVTGPSNYSDSVIVGIQGFWRNRPTAGVFGEYKVELKMDSNLEAQSSAMGATGLVKVLPNTDRKIPESKTTAFEVCGPTNNTVQTANLTSTNQVNLDLDFGISCKLFANIQASNDTYNVTQCSIANEIRNALANDLLNGSPADIAKFKFKLLTALSQFIIIDDNGNITLTDDAKAGIFKFEYQVCEAANPTNCSTATITINITGIEPVTINSTACNADTSPLDLNSLLPAGIPTDGTWIDTDNTGGLNGSILNTFGIPTNKYNYEYKIGGLCPRSIFLILDVNFDCKVLGCGTIIVHNAFSPNGDGLNDIFKIDSIDDTICYPENTIEIYNRWGVLVFETKNYNNTSNYFDGVSRGRTTVSQSSGLPNGTYFYILNYTSFDLNGNPVQNKKDGYLYLSK</sequence>
<dbReference type="Pfam" id="PF13585">
    <property type="entry name" value="CHU_C"/>
    <property type="match status" value="1"/>
</dbReference>
<evidence type="ECO:0000313" key="2">
    <source>
        <dbReference type="EMBL" id="SFN55315.1"/>
    </source>
</evidence>
<dbReference type="Gene3D" id="2.60.40.10">
    <property type="entry name" value="Immunoglobulins"/>
    <property type="match status" value="1"/>
</dbReference>